<keyword evidence="5 6" id="KW-0472">Membrane</keyword>
<dbReference type="EMBL" id="RXIC02000024">
    <property type="protein sequence ID" value="KAB1211734.1"/>
    <property type="molecule type" value="Genomic_DNA"/>
</dbReference>
<dbReference type="InterPro" id="IPR030184">
    <property type="entry name" value="WAT1-related"/>
</dbReference>
<feature type="transmembrane region" description="Helical" evidence="6">
    <location>
        <begin position="271"/>
        <end position="290"/>
    </location>
</feature>
<dbReference type="OrthoDB" id="1727045at2759"/>
<reference evidence="8" key="3">
    <citation type="submission" date="2019-09" db="EMBL/GenBank/DDBJ databases">
        <authorList>
            <person name="Gao Z."/>
        </authorList>
    </citation>
    <scope>NUCLEOTIDE SEQUENCE</scope>
    <source>
        <tissue evidence="8">Leaves</tissue>
    </source>
</reference>
<evidence type="ECO:0000256" key="1">
    <source>
        <dbReference type="ARBA" id="ARBA00004141"/>
    </source>
</evidence>
<comment type="subcellular location">
    <subcellularLocation>
        <location evidence="1 6">Membrane</location>
        <topology evidence="1 6">Multi-pass membrane protein</topology>
    </subcellularLocation>
</comment>
<dbReference type="Pfam" id="PF00892">
    <property type="entry name" value="EamA"/>
    <property type="match status" value="2"/>
</dbReference>
<keyword evidence="10" id="KW-1185">Reference proteome</keyword>
<evidence type="ECO:0000256" key="6">
    <source>
        <dbReference type="RuleBase" id="RU363077"/>
    </source>
</evidence>
<keyword evidence="3 6" id="KW-0812">Transmembrane</keyword>
<feature type="transmembrane region" description="Helical" evidence="6">
    <location>
        <begin position="75"/>
        <end position="97"/>
    </location>
</feature>
<protein>
    <recommendedName>
        <fullName evidence="6">WAT1-related protein</fullName>
    </recommendedName>
</protein>
<dbReference type="AlphaFoldDB" id="A0A6A1VG71"/>
<sequence>MAQSYFYKDVLPFSAMVAAEGTNVVLNILFKAATLKGLSNYVFNAYNFAASTLVLLPAVFIFSRRTGLSRLKFPLLYRIFLLGVIGVVARICGYKGIEYSSPTLASAIGNLTPAFTFIFAVIFRMEKLALRSSSTRTKIMGTIVSISGALLVVLYEGPTIIPASSRPLGSSQTNWVLGGLLLVVEYLLFSIWFIVQTQVMRIYPSETIVVFLYNLCATIICAPVCLMAETSSSAWSLKPDISLVAILYSGVASCFMQVVHTWGLHLKGPVYISIFKPLSIGIAAAMGVIFLGDALYLGSVIGAILISIGFYGVMWGKAKEEEEEEEMIEDYRFGSLAPSSGKTPLLERYHAEGI</sequence>
<dbReference type="GO" id="GO:0022857">
    <property type="term" value="F:transmembrane transporter activity"/>
    <property type="evidence" value="ECO:0007669"/>
    <property type="project" value="InterPro"/>
</dbReference>
<evidence type="ECO:0000256" key="4">
    <source>
        <dbReference type="ARBA" id="ARBA00022989"/>
    </source>
</evidence>
<dbReference type="SUPFAM" id="SSF103481">
    <property type="entry name" value="Multidrug resistance efflux transporter EmrE"/>
    <property type="match status" value="2"/>
</dbReference>
<evidence type="ECO:0000313" key="10">
    <source>
        <dbReference type="Proteomes" id="UP000516437"/>
    </source>
</evidence>
<feature type="transmembrane region" description="Helical" evidence="6">
    <location>
        <begin position="175"/>
        <end position="195"/>
    </location>
</feature>
<organism evidence="8 10">
    <name type="scientific">Morella rubra</name>
    <name type="common">Chinese bayberry</name>
    <dbReference type="NCBI Taxonomy" id="262757"/>
    <lineage>
        <taxon>Eukaryota</taxon>
        <taxon>Viridiplantae</taxon>
        <taxon>Streptophyta</taxon>
        <taxon>Embryophyta</taxon>
        <taxon>Tracheophyta</taxon>
        <taxon>Spermatophyta</taxon>
        <taxon>Magnoliopsida</taxon>
        <taxon>eudicotyledons</taxon>
        <taxon>Gunneridae</taxon>
        <taxon>Pentapetalae</taxon>
        <taxon>rosids</taxon>
        <taxon>fabids</taxon>
        <taxon>Fagales</taxon>
        <taxon>Myricaceae</taxon>
        <taxon>Morella</taxon>
    </lineage>
</organism>
<dbReference type="InterPro" id="IPR037185">
    <property type="entry name" value="EmrE-like"/>
</dbReference>
<feature type="transmembrane region" description="Helical" evidence="6">
    <location>
        <begin position="103"/>
        <end position="125"/>
    </location>
</feature>
<gene>
    <name evidence="9" type="ORF">CJ030_MR6G023246</name>
    <name evidence="8" type="ORF">CJ030_MR6G023251</name>
</gene>
<evidence type="ECO:0000259" key="7">
    <source>
        <dbReference type="Pfam" id="PF00892"/>
    </source>
</evidence>
<feature type="domain" description="EamA" evidence="7">
    <location>
        <begin position="30"/>
        <end position="153"/>
    </location>
</feature>
<comment type="caution">
    <text evidence="8">The sequence shown here is derived from an EMBL/GenBank/DDBJ whole genome shotgun (WGS) entry which is preliminary data.</text>
</comment>
<evidence type="ECO:0000313" key="8">
    <source>
        <dbReference type="EMBL" id="KAB1211734.1"/>
    </source>
</evidence>
<feature type="transmembrane region" description="Helical" evidence="6">
    <location>
        <begin position="296"/>
        <end position="314"/>
    </location>
</feature>
<evidence type="ECO:0000256" key="2">
    <source>
        <dbReference type="ARBA" id="ARBA00007635"/>
    </source>
</evidence>
<feature type="transmembrane region" description="Helical" evidence="6">
    <location>
        <begin position="241"/>
        <end position="259"/>
    </location>
</feature>
<accession>A0A6A1VG71</accession>
<proteinExistence type="inferred from homology"/>
<dbReference type="GO" id="GO:0016020">
    <property type="term" value="C:membrane"/>
    <property type="evidence" value="ECO:0007669"/>
    <property type="project" value="UniProtKB-SubCell"/>
</dbReference>
<comment type="similarity">
    <text evidence="2 6">Belongs to the drug/metabolite transporter (DMT) superfamily. Plant drug/metabolite exporter (P-DME) (TC 2.A.7.4) family.</text>
</comment>
<name>A0A6A1VG71_9ROSI</name>
<feature type="transmembrane region" description="Helical" evidence="6">
    <location>
        <begin position="45"/>
        <end position="63"/>
    </location>
</feature>
<dbReference type="Proteomes" id="UP000516437">
    <property type="component" value="Chromosome 6"/>
</dbReference>
<evidence type="ECO:0000256" key="3">
    <source>
        <dbReference type="ARBA" id="ARBA00022692"/>
    </source>
</evidence>
<dbReference type="PANTHER" id="PTHR31218">
    <property type="entry name" value="WAT1-RELATED PROTEIN"/>
    <property type="match status" value="1"/>
</dbReference>
<evidence type="ECO:0000256" key="5">
    <source>
        <dbReference type="ARBA" id="ARBA00023136"/>
    </source>
</evidence>
<keyword evidence="4 6" id="KW-1133">Transmembrane helix</keyword>
<reference evidence="8 10" key="2">
    <citation type="journal article" date="2019" name="Plant Biotechnol. J.">
        <title>The red bayberry genome and genetic basis of sex determination.</title>
        <authorList>
            <person name="Jia H.M."/>
            <person name="Jia H.J."/>
            <person name="Cai Q.L."/>
            <person name="Wang Y."/>
            <person name="Zhao H.B."/>
            <person name="Yang W.F."/>
            <person name="Wang G.Y."/>
            <person name="Li Y.H."/>
            <person name="Zhan D.L."/>
            <person name="Shen Y.T."/>
            <person name="Niu Q.F."/>
            <person name="Chang L."/>
            <person name="Qiu J."/>
            <person name="Zhao L."/>
            <person name="Xie H.B."/>
            <person name="Fu W.Y."/>
            <person name="Jin J."/>
            <person name="Li X.W."/>
            <person name="Jiao Y."/>
            <person name="Zhou C.C."/>
            <person name="Tu T."/>
            <person name="Chai C.Y."/>
            <person name="Gao J.L."/>
            <person name="Fan L.J."/>
            <person name="van de Weg E."/>
            <person name="Wang J.Y."/>
            <person name="Gao Z.S."/>
        </authorList>
    </citation>
    <scope>NUCLEOTIDE SEQUENCE [LARGE SCALE GENOMIC DNA]</scope>
    <source>
        <tissue evidence="8">Leaves</tissue>
    </source>
</reference>
<feature type="transmembrane region" description="Helical" evidence="6">
    <location>
        <begin position="207"/>
        <end position="229"/>
    </location>
</feature>
<feature type="transmembrane region" description="Helical" evidence="6">
    <location>
        <begin position="137"/>
        <end position="155"/>
    </location>
</feature>
<evidence type="ECO:0000313" key="9">
    <source>
        <dbReference type="EMBL" id="KAB1211739.1"/>
    </source>
</evidence>
<dbReference type="InterPro" id="IPR000620">
    <property type="entry name" value="EamA_dom"/>
</dbReference>
<reference evidence="8" key="1">
    <citation type="submission" date="2018-07" db="EMBL/GenBank/DDBJ databases">
        <authorList>
            <person name="Gao Z.-S."/>
            <person name="Jia H.-M."/>
            <person name="Jia H.-J."/>
            <person name="Cai Q.-L."/>
            <person name="Wang Y."/>
            <person name="Zhao H.-B."/>
        </authorList>
    </citation>
    <scope>NUCLEOTIDE SEQUENCE</scope>
    <source>
        <tissue evidence="8">Leaves</tissue>
    </source>
</reference>
<feature type="domain" description="EamA" evidence="7">
    <location>
        <begin position="178"/>
        <end position="314"/>
    </location>
</feature>
<dbReference type="EMBL" id="RXIC02000024">
    <property type="protein sequence ID" value="KAB1211739.1"/>
    <property type="molecule type" value="Genomic_DNA"/>
</dbReference>